<sequence length="593" mass="68753">MRDLFVTDTFELDLSRISISYQEENPRFKDTFFTQFSLPFEFYMNADLRVKMGNYTAINALRLKKKHEGYHVMDGRARKGTLEILSIEGELVQAQIESGFEQLPNFEKKLCDLPLAKVAVDNIYEHANVVCRKRYPEVDYNFPRVVYNKDNSQSGWEAFEGFLNHTHNGAFINNSEDSGNRVVRNIIHPMPYLLYVLKKGFADAGYTLAGDILTDEDFLQQVIYSGKEYYKTSEQQEVNMTPQRDSLTQQREVSGVVFGKYQSETTLDKVGKWRLVCNNAHILTHGEPFIYRVKLDGVVIREGAISERQSTLSFTQVIAIETGGSHQLRCEFEGAWNSPIELYLNIIAQHDAQGNVIEQVINNNEVDLKRAVPDITFGDLVKTIKNWKNYDLEIQGDKIFMNRIHTENRLQMKDFRPFAIKDPKKTLTTKESYLIKFPDMDEAKFNYPAVLIDENGMQLSQGEQQGSSQVNIEGYCLPKVLYRGEHSCIPRKNGGNVLGLIWYNGLRYGNKNEGETREELLPPKVTKYWEEWYKMRLSSYELSWSFIANKNQIREFALRDTLYVYGQRFFIKSITKNTLSRECYQVEINLINV</sequence>
<proteinExistence type="predicted"/>
<dbReference type="EMBL" id="CP022386">
    <property type="protein sequence ID" value="ATA87841.1"/>
    <property type="molecule type" value="Genomic_DNA"/>
</dbReference>
<dbReference type="AlphaFoldDB" id="A0A250FS59"/>
<dbReference type="RefSeq" id="WP_095911037.1">
    <property type="nucleotide sequence ID" value="NZ_CP022386.1"/>
</dbReference>
<accession>A0A250FS59</accession>
<evidence type="ECO:0000313" key="2">
    <source>
        <dbReference type="Proteomes" id="UP000217250"/>
    </source>
</evidence>
<protein>
    <submittedName>
        <fullName evidence="1">Uncharacterized protein</fullName>
    </submittedName>
</protein>
<dbReference type="GeneID" id="84809322"/>
<reference evidence="2" key="1">
    <citation type="submission" date="2017-06" db="EMBL/GenBank/DDBJ databases">
        <title>Capnocytophaga spp. assemblies.</title>
        <authorList>
            <person name="Gulvik C.A."/>
        </authorList>
    </citation>
    <scope>NUCLEOTIDE SEQUENCE [LARGE SCALE GENOMIC DNA]</scope>
    <source>
        <strain evidence="2">H1496</strain>
    </source>
</reference>
<gene>
    <name evidence="1" type="ORF">CGC50_12330</name>
</gene>
<evidence type="ECO:0000313" key="1">
    <source>
        <dbReference type="EMBL" id="ATA87841.1"/>
    </source>
</evidence>
<dbReference type="KEGG" id="cgh:CGC50_12330"/>
<dbReference type="OrthoDB" id="1404327at2"/>
<dbReference type="Proteomes" id="UP000217250">
    <property type="component" value="Chromosome"/>
</dbReference>
<organism evidence="1 2">
    <name type="scientific">Capnocytophaga gingivalis</name>
    <dbReference type="NCBI Taxonomy" id="1017"/>
    <lineage>
        <taxon>Bacteria</taxon>
        <taxon>Pseudomonadati</taxon>
        <taxon>Bacteroidota</taxon>
        <taxon>Flavobacteriia</taxon>
        <taxon>Flavobacteriales</taxon>
        <taxon>Flavobacteriaceae</taxon>
        <taxon>Capnocytophaga</taxon>
    </lineage>
</organism>
<name>A0A250FS59_9FLAO</name>